<keyword evidence="2 3" id="KW-0408">Iron</keyword>
<dbReference type="GO" id="GO:0016705">
    <property type="term" value="F:oxidoreductase activity, acting on paired donors, with incorporation or reduction of molecular oxygen"/>
    <property type="evidence" value="ECO:0007669"/>
    <property type="project" value="InterPro"/>
</dbReference>
<dbReference type="InterPro" id="IPR001128">
    <property type="entry name" value="Cyt_P450"/>
</dbReference>
<comment type="caution">
    <text evidence="5">The sequence shown here is derived from an EMBL/GenBank/DDBJ whole genome shotgun (WGS) entry which is preliminary data.</text>
</comment>
<dbReference type="AlphaFoldDB" id="A0A835Y489"/>
<keyword evidence="2 3" id="KW-0349">Heme</keyword>
<reference evidence="5" key="1">
    <citation type="journal article" date="2020" name="bioRxiv">
        <title>Comparative genomics of Chlamydomonas.</title>
        <authorList>
            <person name="Craig R.J."/>
            <person name="Hasan A.R."/>
            <person name="Ness R.W."/>
            <person name="Keightley P.D."/>
        </authorList>
    </citation>
    <scope>NUCLEOTIDE SEQUENCE</scope>
    <source>
        <strain evidence="5">CCAP 11/70</strain>
    </source>
</reference>
<dbReference type="GO" id="GO:0016123">
    <property type="term" value="P:xanthophyll biosynthetic process"/>
    <property type="evidence" value="ECO:0007669"/>
    <property type="project" value="TreeGrafter"/>
</dbReference>
<dbReference type="PRINTS" id="PR00463">
    <property type="entry name" value="EP450I"/>
</dbReference>
<proteinExistence type="inferred from homology"/>
<dbReference type="SUPFAM" id="SSF48264">
    <property type="entry name" value="Cytochrome P450"/>
    <property type="match status" value="1"/>
</dbReference>
<evidence type="ECO:0000256" key="1">
    <source>
        <dbReference type="ARBA" id="ARBA00010617"/>
    </source>
</evidence>
<evidence type="ECO:0000256" key="2">
    <source>
        <dbReference type="PIRSR" id="PIRSR602401-1"/>
    </source>
</evidence>
<evidence type="ECO:0000313" key="6">
    <source>
        <dbReference type="Proteomes" id="UP000612055"/>
    </source>
</evidence>
<dbReference type="InterPro" id="IPR036396">
    <property type="entry name" value="Cyt_P450_sf"/>
</dbReference>
<comment type="cofactor">
    <cofactor evidence="2">
        <name>heme</name>
        <dbReference type="ChEBI" id="CHEBI:30413"/>
    </cofactor>
</comment>
<name>A0A835Y489_9CHLO</name>
<feature type="compositionally biased region" description="Low complexity" evidence="4">
    <location>
        <begin position="10"/>
        <end position="24"/>
    </location>
</feature>
<feature type="compositionally biased region" description="Low complexity" evidence="4">
    <location>
        <begin position="61"/>
        <end position="86"/>
    </location>
</feature>
<dbReference type="Pfam" id="PF00067">
    <property type="entry name" value="p450"/>
    <property type="match status" value="1"/>
</dbReference>
<evidence type="ECO:0000313" key="5">
    <source>
        <dbReference type="EMBL" id="KAG2494902.1"/>
    </source>
</evidence>
<dbReference type="GO" id="GO:0020037">
    <property type="term" value="F:heme binding"/>
    <property type="evidence" value="ECO:0007669"/>
    <property type="project" value="InterPro"/>
</dbReference>
<dbReference type="PANTHER" id="PTHR24291:SF171">
    <property type="entry name" value="PROTEIN LUTEIN DEFICIENT 5, CHLOROPLASTIC"/>
    <property type="match status" value="1"/>
</dbReference>
<keyword evidence="3" id="KW-0503">Monooxygenase</keyword>
<dbReference type="Gene3D" id="1.10.630.10">
    <property type="entry name" value="Cytochrome P450"/>
    <property type="match status" value="1"/>
</dbReference>
<dbReference type="OrthoDB" id="1470350at2759"/>
<protein>
    <recommendedName>
        <fullName evidence="7">Cytochrome P450</fullName>
    </recommendedName>
</protein>
<accession>A0A835Y489</accession>
<dbReference type="PANTHER" id="PTHR24291">
    <property type="entry name" value="CYTOCHROME P450 FAMILY 4"/>
    <property type="match status" value="1"/>
</dbReference>
<organism evidence="5 6">
    <name type="scientific">Edaphochlamys debaryana</name>
    <dbReference type="NCBI Taxonomy" id="47281"/>
    <lineage>
        <taxon>Eukaryota</taxon>
        <taxon>Viridiplantae</taxon>
        <taxon>Chlorophyta</taxon>
        <taxon>core chlorophytes</taxon>
        <taxon>Chlorophyceae</taxon>
        <taxon>CS clade</taxon>
        <taxon>Chlamydomonadales</taxon>
        <taxon>Chlamydomonadales incertae sedis</taxon>
        <taxon>Edaphochlamys</taxon>
    </lineage>
</organism>
<dbReference type="InterPro" id="IPR050196">
    <property type="entry name" value="Cytochrome_P450_Monoox"/>
</dbReference>
<dbReference type="InterPro" id="IPR002401">
    <property type="entry name" value="Cyt_P450_E_grp-I"/>
</dbReference>
<feature type="binding site" description="axial binding residue" evidence="2">
    <location>
        <position position="530"/>
    </location>
    <ligand>
        <name>heme</name>
        <dbReference type="ChEBI" id="CHEBI:30413"/>
    </ligand>
    <ligandPart>
        <name>Fe</name>
        <dbReference type="ChEBI" id="CHEBI:18248"/>
    </ligandPart>
</feature>
<dbReference type="GO" id="GO:0009507">
    <property type="term" value="C:chloroplast"/>
    <property type="evidence" value="ECO:0007669"/>
    <property type="project" value="TreeGrafter"/>
</dbReference>
<evidence type="ECO:0000256" key="4">
    <source>
        <dbReference type="SAM" id="MobiDB-lite"/>
    </source>
</evidence>
<dbReference type="EMBL" id="JAEHOE010000027">
    <property type="protein sequence ID" value="KAG2494902.1"/>
    <property type="molecule type" value="Genomic_DNA"/>
</dbReference>
<gene>
    <name evidence="5" type="ORF">HYH03_006837</name>
</gene>
<evidence type="ECO:0000256" key="3">
    <source>
        <dbReference type="RuleBase" id="RU000461"/>
    </source>
</evidence>
<dbReference type="InterPro" id="IPR017972">
    <property type="entry name" value="Cyt_P450_CS"/>
</dbReference>
<dbReference type="Proteomes" id="UP000612055">
    <property type="component" value="Unassembled WGS sequence"/>
</dbReference>
<dbReference type="PRINTS" id="PR00385">
    <property type="entry name" value="P450"/>
</dbReference>
<keyword evidence="2 3" id="KW-0479">Metal-binding</keyword>
<keyword evidence="3" id="KW-0560">Oxidoreductase</keyword>
<feature type="region of interest" description="Disordered" evidence="4">
    <location>
        <begin position="1"/>
        <end position="93"/>
    </location>
</feature>
<keyword evidence="6" id="KW-1185">Reference proteome</keyword>
<evidence type="ECO:0008006" key="7">
    <source>
        <dbReference type="Google" id="ProtNLM"/>
    </source>
</evidence>
<comment type="similarity">
    <text evidence="1 3">Belongs to the cytochrome P450 family.</text>
</comment>
<dbReference type="GO" id="GO:0010291">
    <property type="term" value="F:beta-carotene 3-hydroxylase activity"/>
    <property type="evidence" value="ECO:0007669"/>
    <property type="project" value="TreeGrafter"/>
</dbReference>
<sequence length="647" mass="67800">MQTRLLGPSRGTAPLGPRGRAAAPPVAPAPTRPSTSSRLLAPRNPGPGVWAQAQTRPSGSATKAEGDAAAPPAEAEAGKGLAGAESAGREPREVSPVELLLHGGGGAGGSWWQRLIGGGYKQPSSMPDVRVDIGEVRKEPIFALLYRLYGEHGSVFRMSLGPKTFYVVSDPAYVRQILVDSVDKYGKGILAEILEFVMGQSLLTADGEQWAARRRLVAPALQRKFVQSQTDLFASVAARGLKQLQAAADTDGSVDMEAFFSRLSLDVVGLSVFGFDFDSLNRDDPVIQAVYAVLKESEARSTAPLPYWKLPGASLLVPRLRASEAALRVVNDTLDRLIQECRKKVAVEGPIVATPTSSPSVLATLLSSGEDLDSAALRNDLSTLLIAGHETTAAALTWALHCLCLPGSAGVLERLRAEVDSVCGDRLPSLEDVPRLRLVMRVVAEALRLYPQPPVLIRRAVETDQLGGIHTIPAGSDLFISVWNLHRSPLLWERPDEFDPDRFGPLDGPFPSEATTDFRYLPFGGGRRKCVGDQFALAESTVALAVLLRRFEFAPDPSKPGVGLTTGATIHTSAGLWMKVTERDTSGLPPPLPREAAAAGAGADAAAAGCPHAAAAAAAQAAAAAAAGCPHAAAAAAAAGGGSAHSA</sequence>
<dbReference type="GO" id="GO:0005506">
    <property type="term" value="F:iron ion binding"/>
    <property type="evidence" value="ECO:0007669"/>
    <property type="project" value="InterPro"/>
</dbReference>
<dbReference type="PROSITE" id="PS00086">
    <property type="entry name" value="CYTOCHROME_P450"/>
    <property type="match status" value="1"/>
</dbReference>